<proteinExistence type="predicted"/>
<reference evidence="1" key="1">
    <citation type="submission" date="2015-07" db="EMBL/GenBank/DDBJ databases">
        <title>Adaptation to a free-living lifestyle via gene acquisitions in the diplomonad Trepomonas sp. PC1.</title>
        <authorList>
            <person name="Xu F."/>
            <person name="Jerlstrom-Hultqvist J."/>
            <person name="Kolisko M."/>
            <person name="Simpson A.G.B."/>
            <person name="Roger A.J."/>
            <person name="Svard S.G."/>
            <person name="Andersson J.O."/>
        </authorList>
    </citation>
    <scope>NUCLEOTIDE SEQUENCE</scope>
    <source>
        <strain evidence="1">PC1</strain>
    </source>
</reference>
<accession>A0A146KBV8</accession>
<dbReference type="AlphaFoldDB" id="A0A146KBV8"/>
<evidence type="ECO:0000313" key="1">
    <source>
        <dbReference type="EMBL" id="JAP92996.1"/>
    </source>
</evidence>
<feature type="non-terminal residue" evidence="1">
    <location>
        <position position="1"/>
    </location>
</feature>
<feature type="non-terminal residue" evidence="1">
    <location>
        <position position="124"/>
    </location>
</feature>
<organism evidence="1">
    <name type="scientific">Trepomonas sp. PC1</name>
    <dbReference type="NCBI Taxonomy" id="1076344"/>
    <lineage>
        <taxon>Eukaryota</taxon>
        <taxon>Metamonada</taxon>
        <taxon>Diplomonadida</taxon>
        <taxon>Hexamitidae</taxon>
        <taxon>Hexamitinae</taxon>
        <taxon>Trepomonas</taxon>
    </lineage>
</organism>
<protein>
    <submittedName>
        <fullName evidence="1">Dynein heavy chain</fullName>
    </submittedName>
</protein>
<gene>
    <name evidence="1" type="ORF">TPC1_14881</name>
</gene>
<dbReference type="EMBL" id="GDID01003610">
    <property type="protein sequence ID" value="JAP92996.1"/>
    <property type="molecule type" value="Transcribed_RNA"/>
</dbReference>
<name>A0A146KBV8_9EUKA</name>
<sequence length="124" mass="14272">NTLTKLQNQFNIVIPALIKFMRKNMVEEAQTLNFQQVHSVVAFLIAMIKERLAYQIHKTHQEQSKTKSKQNQEEGETIVTQFLKSLPTNIEMNDKNNQAPLTQMLIDQRFIFSIAWGIGGALKV</sequence>